<dbReference type="AlphaFoldDB" id="A0A4Y7K4P8"/>
<proteinExistence type="predicted"/>
<evidence type="ECO:0000313" key="1">
    <source>
        <dbReference type="EMBL" id="RZC67887.1"/>
    </source>
</evidence>
<reference evidence="1 2" key="1">
    <citation type="journal article" date="2018" name="Science">
        <title>The opium poppy genome and morphinan production.</title>
        <authorList>
            <person name="Guo L."/>
            <person name="Winzer T."/>
            <person name="Yang X."/>
            <person name="Li Y."/>
            <person name="Ning Z."/>
            <person name="He Z."/>
            <person name="Teodor R."/>
            <person name="Lu Y."/>
            <person name="Bowser T.A."/>
            <person name="Graham I.A."/>
            <person name="Ye K."/>
        </authorList>
    </citation>
    <scope>NUCLEOTIDE SEQUENCE [LARGE SCALE GENOMIC DNA]</scope>
    <source>
        <strain evidence="2">cv. HN1</strain>
        <tissue evidence="1">Leaves</tissue>
    </source>
</reference>
<accession>A0A4Y7K4P8</accession>
<keyword evidence="2" id="KW-1185">Reference proteome</keyword>
<sequence length="83" mass="8684">MYTCPFFLINRGMPNFAAASVVQAKNISATTKSGRYSSKSFSNGCWSMPTAKKNLGIMSGEASWVTLSVPSGNPTSTAGNGIV</sequence>
<protein>
    <submittedName>
        <fullName evidence="1">Uncharacterized protein</fullName>
    </submittedName>
</protein>
<organism evidence="1 2">
    <name type="scientific">Papaver somniferum</name>
    <name type="common">Opium poppy</name>
    <dbReference type="NCBI Taxonomy" id="3469"/>
    <lineage>
        <taxon>Eukaryota</taxon>
        <taxon>Viridiplantae</taxon>
        <taxon>Streptophyta</taxon>
        <taxon>Embryophyta</taxon>
        <taxon>Tracheophyta</taxon>
        <taxon>Spermatophyta</taxon>
        <taxon>Magnoliopsida</taxon>
        <taxon>Ranunculales</taxon>
        <taxon>Papaveraceae</taxon>
        <taxon>Papaveroideae</taxon>
        <taxon>Papaver</taxon>
    </lineage>
</organism>
<dbReference type="EMBL" id="CM010720">
    <property type="protein sequence ID" value="RZC67887.1"/>
    <property type="molecule type" value="Genomic_DNA"/>
</dbReference>
<dbReference type="Proteomes" id="UP000316621">
    <property type="component" value="Chromosome 6"/>
</dbReference>
<gene>
    <name evidence="1" type="ORF">C5167_011579</name>
</gene>
<evidence type="ECO:0000313" key="2">
    <source>
        <dbReference type="Proteomes" id="UP000316621"/>
    </source>
</evidence>
<name>A0A4Y7K4P8_PAPSO</name>
<dbReference type="Gramene" id="RZC67887">
    <property type="protein sequence ID" value="RZC67887"/>
    <property type="gene ID" value="C5167_011579"/>
</dbReference>